<evidence type="ECO:0000313" key="1">
    <source>
        <dbReference type="EMBL" id="SHN00417.1"/>
    </source>
</evidence>
<keyword evidence="2" id="KW-1185">Reference proteome</keyword>
<dbReference type="RefSeq" id="WP_073291312.1">
    <property type="nucleotide sequence ID" value="NZ_FRCP01000026.1"/>
</dbReference>
<dbReference type="Proteomes" id="UP000184038">
    <property type="component" value="Unassembled WGS sequence"/>
</dbReference>
<dbReference type="EMBL" id="FRCP01000026">
    <property type="protein sequence ID" value="SHN00417.1"/>
    <property type="molecule type" value="Genomic_DNA"/>
</dbReference>
<proteinExistence type="predicted"/>
<evidence type="ECO:0000313" key="2">
    <source>
        <dbReference type="Proteomes" id="UP000184038"/>
    </source>
</evidence>
<dbReference type="AlphaFoldDB" id="A0A1M7N9W7"/>
<sequence>MICNSLATNLCGTYPNKTAKCNITIDANHNIPAEVNMIGKFFMTDVPIDITEQNDLFCVVMKFPEELTSQAATLIKTLAASSNQNNHLSRKIEVTIKAKIGLDFILGTLTQWFIIPDNSGSSTLMFVLDKESLFPIF</sequence>
<name>A0A1M7N9W7_9FIRM</name>
<gene>
    <name evidence="1" type="ORF">SAMN02746066_04327</name>
</gene>
<reference evidence="1 2" key="1">
    <citation type="submission" date="2016-11" db="EMBL/GenBank/DDBJ databases">
        <authorList>
            <person name="Jaros S."/>
            <person name="Januszkiewicz K."/>
            <person name="Wedrychowicz H."/>
        </authorList>
    </citation>
    <scope>NUCLEOTIDE SEQUENCE [LARGE SCALE GENOMIC DNA]</scope>
    <source>
        <strain evidence="1 2">DSM 15930</strain>
    </source>
</reference>
<organism evidence="1 2">
    <name type="scientific">Anaerosporobacter mobilis DSM 15930</name>
    <dbReference type="NCBI Taxonomy" id="1120996"/>
    <lineage>
        <taxon>Bacteria</taxon>
        <taxon>Bacillati</taxon>
        <taxon>Bacillota</taxon>
        <taxon>Clostridia</taxon>
        <taxon>Lachnospirales</taxon>
        <taxon>Lachnospiraceae</taxon>
        <taxon>Anaerosporobacter</taxon>
    </lineage>
</organism>
<accession>A0A1M7N9W7</accession>
<protein>
    <submittedName>
        <fullName evidence="1">Uncharacterized protein</fullName>
    </submittedName>
</protein>